<evidence type="ECO:0000313" key="6">
    <source>
        <dbReference type="Proteomes" id="UP000094112"/>
    </source>
</evidence>
<evidence type="ECO:0000259" key="4">
    <source>
        <dbReference type="Pfam" id="PF13847"/>
    </source>
</evidence>
<dbReference type="InterPro" id="IPR004556">
    <property type="entry name" value="HemK-like"/>
</dbReference>
<dbReference type="GO" id="GO:0006451">
    <property type="term" value="P:translational readthrough"/>
    <property type="evidence" value="ECO:0007669"/>
    <property type="project" value="EnsemblFungi"/>
</dbReference>
<organism evidence="5 6">
    <name type="scientific">Wickerhamomyces anomalus (strain ATCC 58044 / CBS 1984 / NCYC 433 / NRRL Y-366-8)</name>
    <name type="common">Yeast</name>
    <name type="synonym">Hansenula anomala</name>
    <dbReference type="NCBI Taxonomy" id="683960"/>
    <lineage>
        <taxon>Eukaryota</taxon>
        <taxon>Fungi</taxon>
        <taxon>Dikarya</taxon>
        <taxon>Ascomycota</taxon>
        <taxon>Saccharomycotina</taxon>
        <taxon>Saccharomycetes</taxon>
        <taxon>Phaffomycetales</taxon>
        <taxon>Wickerhamomycetaceae</taxon>
        <taxon>Wickerhamomyces</taxon>
    </lineage>
</organism>
<keyword evidence="3" id="KW-0949">S-adenosyl-L-methionine</keyword>
<keyword evidence="1" id="KW-0489">Methyltransferase</keyword>
<dbReference type="GO" id="GO:0032259">
    <property type="term" value="P:methylation"/>
    <property type="evidence" value="ECO:0007669"/>
    <property type="project" value="UniProtKB-KW"/>
</dbReference>
<name>A0A1E3P2Q4_WICAA</name>
<evidence type="ECO:0000256" key="3">
    <source>
        <dbReference type="ARBA" id="ARBA00022691"/>
    </source>
</evidence>
<dbReference type="InterPro" id="IPR029063">
    <property type="entry name" value="SAM-dependent_MTases_sf"/>
</dbReference>
<dbReference type="Pfam" id="PF13847">
    <property type="entry name" value="Methyltransf_31"/>
    <property type="match status" value="1"/>
</dbReference>
<evidence type="ECO:0000256" key="2">
    <source>
        <dbReference type="ARBA" id="ARBA00022679"/>
    </source>
</evidence>
<dbReference type="InterPro" id="IPR025714">
    <property type="entry name" value="Methyltranfer_dom"/>
</dbReference>
<accession>A0A1E3P2Q4</accession>
<evidence type="ECO:0000256" key="1">
    <source>
        <dbReference type="ARBA" id="ARBA00022603"/>
    </source>
</evidence>
<protein>
    <recommendedName>
        <fullName evidence="4">Methyltransferase domain-containing protein</fullName>
    </recommendedName>
</protein>
<dbReference type="PANTHER" id="PTHR18895:SF74">
    <property type="entry name" value="MTRF1L RELEASE FACTOR GLUTAMINE METHYLTRANSFERASE"/>
    <property type="match status" value="1"/>
</dbReference>
<dbReference type="AlphaFoldDB" id="A0A1E3P2Q4"/>
<dbReference type="PANTHER" id="PTHR18895">
    <property type="entry name" value="HEMK METHYLTRANSFERASE"/>
    <property type="match status" value="1"/>
</dbReference>
<dbReference type="RefSeq" id="XP_019038389.1">
    <property type="nucleotide sequence ID" value="XM_019185785.1"/>
</dbReference>
<keyword evidence="2" id="KW-0808">Transferase</keyword>
<dbReference type="Proteomes" id="UP000094112">
    <property type="component" value="Unassembled WGS sequence"/>
</dbReference>
<dbReference type="GeneID" id="30203031"/>
<dbReference type="Gene3D" id="3.40.50.150">
    <property type="entry name" value="Vaccinia Virus protein VP39"/>
    <property type="match status" value="1"/>
</dbReference>
<feature type="domain" description="Methyltransferase" evidence="4">
    <location>
        <begin position="75"/>
        <end position="197"/>
    </location>
</feature>
<proteinExistence type="predicted"/>
<reference evidence="5 6" key="1">
    <citation type="journal article" date="2016" name="Proc. Natl. Acad. Sci. U.S.A.">
        <title>Comparative genomics of biotechnologically important yeasts.</title>
        <authorList>
            <person name="Riley R."/>
            <person name="Haridas S."/>
            <person name="Wolfe K.H."/>
            <person name="Lopes M.R."/>
            <person name="Hittinger C.T."/>
            <person name="Goeker M."/>
            <person name="Salamov A.A."/>
            <person name="Wisecaver J.H."/>
            <person name="Long T.M."/>
            <person name="Calvey C.H."/>
            <person name="Aerts A.L."/>
            <person name="Barry K.W."/>
            <person name="Choi C."/>
            <person name="Clum A."/>
            <person name="Coughlan A.Y."/>
            <person name="Deshpande S."/>
            <person name="Douglass A.P."/>
            <person name="Hanson S.J."/>
            <person name="Klenk H.-P."/>
            <person name="LaButti K.M."/>
            <person name="Lapidus A."/>
            <person name="Lindquist E.A."/>
            <person name="Lipzen A.M."/>
            <person name="Meier-Kolthoff J.P."/>
            <person name="Ohm R.A."/>
            <person name="Otillar R.P."/>
            <person name="Pangilinan J.L."/>
            <person name="Peng Y."/>
            <person name="Rokas A."/>
            <person name="Rosa C.A."/>
            <person name="Scheuner C."/>
            <person name="Sibirny A.A."/>
            <person name="Slot J.C."/>
            <person name="Stielow J.B."/>
            <person name="Sun H."/>
            <person name="Kurtzman C.P."/>
            <person name="Blackwell M."/>
            <person name="Grigoriev I.V."/>
            <person name="Jeffries T.W."/>
        </authorList>
    </citation>
    <scope>NUCLEOTIDE SEQUENCE [LARGE SCALE GENOMIC DNA]</scope>
    <source>
        <strain evidence="6">ATCC 58044 / CBS 1984 / NCYC 433 / NRRL Y-366-8</strain>
    </source>
</reference>
<sequence>MESASQELNWIKNELPKQQWLQACKQRSELVPLQYILGTQPFGHLEIKCRKNVLIPRWETEEWSHLLVELVKNIKNLKVLDVCTGTGCIPLLMADLIPHFNFKGIDISQDALDLALENKSSLGISNVEFVKGDVFDGNILGGTNFDLITANPPYVTEKSYYSKDTEESVRIYEPKLALIGDTEFYTALIENVVKPSGADGFIFELAEENQVQTTKKLLNSNWKVTTFTDSNGKLRCVFGYKVGSQMQILENLKSLG</sequence>
<dbReference type="GO" id="GO:0008757">
    <property type="term" value="F:S-adenosylmethionine-dependent methyltransferase activity"/>
    <property type="evidence" value="ECO:0007669"/>
    <property type="project" value="EnsemblFungi"/>
</dbReference>
<dbReference type="SUPFAM" id="SSF53335">
    <property type="entry name" value="S-adenosyl-L-methionine-dependent methyltransferases"/>
    <property type="match status" value="1"/>
</dbReference>
<dbReference type="InterPro" id="IPR050320">
    <property type="entry name" value="N5-glutamine_MTase"/>
</dbReference>
<keyword evidence="6" id="KW-1185">Reference proteome</keyword>
<dbReference type="EMBL" id="KV454211">
    <property type="protein sequence ID" value="ODQ59182.1"/>
    <property type="molecule type" value="Genomic_DNA"/>
</dbReference>
<evidence type="ECO:0000313" key="5">
    <source>
        <dbReference type="EMBL" id="ODQ59182.1"/>
    </source>
</evidence>
<gene>
    <name evidence="5" type="ORF">WICANDRAFT_84814</name>
</gene>
<dbReference type="GO" id="GO:0008276">
    <property type="term" value="F:protein methyltransferase activity"/>
    <property type="evidence" value="ECO:0007669"/>
    <property type="project" value="InterPro"/>
</dbReference>
<dbReference type="CDD" id="cd02440">
    <property type="entry name" value="AdoMet_MTases"/>
    <property type="match status" value="1"/>
</dbReference>
<dbReference type="OrthoDB" id="269872at2759"/>
<dbReference type="STRING" id="683960.A0A1E3P2Q4"/>
<dbReference type="GO" id="GO:0005739">
    <property type="term" value="C:mitochondrion"/>
    <property type="evidence" value="ECO:0007669"/>
    <property type="project" value="TreeGrafter"/>
</dbReference>
<dbReference type="NCBIfam" id="TIGR00536">
    <property type="entry name" value="hemK_fam"/>
    <property type="match status" value="1"/>
</dbReference>